<keyword evidence="2" id="KW-1185">Reference proteome</keyword>
<protein>
    <submittedName>
        <fullName evidence="1">S-adenosylmethionine synthetase</fullName>
    </submittedName>
</protein>
<evidence type="ECO:0000313" key="2">
    <source>
        <dbReference type="Proteomes" id="UP000589818"/>
    </source>
</evidence>
<evidence type="ECO:0000313" key="1">
    <source>
        <dbReference type="EMBL" id="MBB2886192.1"/>
    </source>
</evidence>
<proteinExistence type="predicted"/>
<organism evidence="1 2">
    <name type="scientific">Pseudomonas umsongensis</name>
    <dbReference type="NCBI Taxonomy" id="198618"/>
    <lineage>
        <taxon>Bacteria</taxon>
        <taxon>Pseudomonadati</taxon>
        <taxon>Pseudomonadota</taxon>
        <taxon>Gammaproteobacteria</taxon>
        <taxon>Pseudomonadales</taxon>
        <taxon>Pseudomonadaceae</taxon>
        <taxon>Pseudomonas</taxon>
    </lineage>
</organism>
<comment type="caution">
    <text evidence="1">The sequence shown here is derived from an EMBL/GenBank/DDBJ whole genome shotgun (WGS) entry which is preliminary data.</text>
</comment>
<dbReference type="EMBL" id="JACHVR010000001">
    <property type="protein sequence ID" value="MBB2886192.1"/>
    <property type="molecule type" value="Genomic_DNA"/>
</dbReference>
<reference evidence="1" key="1">
    <citation type="submission" date="2020-08" db="EMBL/GenBank/DDBJ databases">
        <title>Plant associated metagenomes--Microbial community diversity and host control of community assembly across model and emerging plant ecological genomics systems.</title>
        <authorList>
            <person name="Dangl J."/>
        </authorList>
    </citation>
    <scope>NUCLEOTIDE SEQUENCE</scope>
    <source>
        <strain evidence="1">KD5</strain>
    </source>
</reference>
<accession>A0ACC5MC06</accession>
<gene>
    <name evidence="1" type="ORF">FHR69_002058</name>
</gene>
<sequence length="100" mass="11020">MSDRTRFVIIACERLHRMSEVEMCEHKGIGHPDSLCDGVAEAVSLALNRAYLQAYGRIQHYNVDKALLIGGQSQPHFGGGLFRGQTVNHGAFTRDPGEPL</sequence>
<dbReference type="Proteomes" id="UP000589818">
    <property type="component" value="Unassembled WGS sequence"/>
</dbReference>
<name>A0ACC5MC06_9PSED</name>